<name>A0A821SE71_9BILA</name>
<proteinExistence type="predicted"/>
<evidence type="ECO:0000313" key="2">
    <source>
        <dbReference type="EMBL" id="CAF4855037.1"/>
    </source>
</evidence>
<protein>
    <submittedName>
        <fullName evidence="2">Uncharacterized protein</fullName>
    </submittedName>
</protein>
<dbReference type="EMBL" id="CAJOBR010006992">
    <property type="protein sequence ID" value="CAF4855037.1"/>
    <property type="molecule type" value="Genomic_DNA"/>
</dbReference>
<feature type="non-terminal residue" evidence="2">
    <location>
        <position position="1"/>
    </location>
</feature>
<gene>
    <name evidence="1" type="ORF">GRG538_LOCUS21351</name>
    <name evidence="2" type="ORF">QYT958_LOCUS27472</name>
</gene>
<evidence type="ECO:0000313" key="3">
    <source>
        <dbReference type="Proteomes" id="UP000663848"/>
    </source>
</evidence>
<comment type="caution">
    <text evidence="2">The sequence shown here is derived from an EMBL/GenBank/DDBJ whole genome shotgun (WGS) entry which is preliminary data.</text>
</comment>
<evidence type="ECO:0000313" key="1">
    <source>
        <dbReference type="EMBL" id="CAF3573600.1"/>
    </source>
</evidence>
<dbReference type="AlphaFoldDB" id="A0A821SE71"/>
<organism evidence="2 3">
    <name type="scientific">Rotaria socialis</name>
    <dbReference type="NCBI Taxonomy" id="392032"/>
    <lineage>
        <taxon>Eukaryota</taxon>
        <taxon>Metazoa</taxon>
        <taxon>Spiralia</taxon>
        <taxon>Gnathifera</taxon>
        <taxon>Rotifera</taxon>
        <taxon>Eurotatoria</taxon>
        <taxon>Bdelloidea</taxon>
        <taxon>Philodinida</taxon>
        <taxon>Philodinidae</taxon>
        <taxon>Rotaria</taxon>
    </lineage>
</organism>
<dbReference type="Proteomes" id="UP000663848">
    <property type="component" value="Unassembled WGS sequence"/>
</dbReference>
<sequence>KIMDTRFTEIYNKHKDKIKQNFDLLYLFTNWYIQSRNFDLLIDDKKVKILDNLKMKRIDFPIKLVNDKDFVMLMMLSSDDATFYAYFEGLNKNSKVKTVPIMHKAHLYKNDLVDIDGTISIVQQFDDTIEQIQIE</sequence>
<reference evidence="2" key="1">
    <citation type="submission" date="2021-02" db="EMBL/GenBank/DDBJ databases">
        <authorList>
            <person name="Nowell W R."/>
        </authorList>
    </citation>
    <scope>NUCLEOTIDE SEQUENCE</scope>
</reference>
<dbReference type="Proteomes" id="UP000663872">
    <property type="component" value="Unassembled WGS sequence"/>
</dbReference>
<dbReference type="EMBL" id="CAJNYT010003544">
    <property type="protein sequence ID" value="CAF3573600.1"/>
    <property type="molecule type" value="Genomic_DNA"/>
</dbReference>
<accession>A0A821SE71</accession>